<proteinExistence type="predicted"/>
<dbReference type="AlphaFoldDB" id="A0A8H5BZC3"/>
<evidence type="ECO:0000313" key="3">
    <source>
        <dbReference type="Proteomes" id="UP000541558"/>
    </source>
</evidence>
<comment type="caution">
    <text evidence="2">The sequence shown here is derived from an EMBL/GenBank/DDBJ whole genome shotgun (WGS) entry which is preliminary data.</text>
</comment>
<evidence type="ECO:0000313" key="2">
    <source>
        <dbReference type="EMBL" id="KAF5331989.1"/>
    </source>
</evidence>
<evidence type="ECO:0000256" key="1">
    <source>
        <dbReference type="SAM" id="MobiDB-lite"/>
    </source>
</evidence>
<sequence>MAHAASRFHAYTDCANKPQSSPTRRVAKTRSWCVSAIWSCRLLDTIPALHAVVSPAGLNPSQPTHFSGSTLPDPSLSLYCRPTFAILTPRCAGDAWLAIGNARGRPRNGIRKERFVVSGLYGIPAGLSFPRHSVQETPAEPVPRFISQSGVVGCVAYLRIPQIPAPSPAPRQWERRGTRGYSDLDGKSGRLRRDLPTELLHIQSTTLCVLSLNRVLQMACDSKSAANPTSGKRAACSLRITSQGDNLHPNNGSAGRREATLIWTWIASVLQVESTVTSNTASFCIQDRRARVRIFRLDSEILTAEVAMVDLCPDSGTVRIGGYRCRAAVDSRLVPSRICPDRARLLLDSNGLSTTRCCVQKCQLDLSVSFKQAN</sequence>
<dbReference type="Proteomes" id="UP000541558">
    <property type="component" value="Unassembled WGS sequence"/>
</dbReference>
<protein>
    <submittedName>
        <fullName evidence="2">Uncharacterized protein</fullName>
    </submittedName>
</protein>
<accession>A0A8H5BZC3</accession>
<name>A0A8H5BZC3_9AGAR</name>
<dbReference type="EMBL" id="JAACJK010000112">
    <property type="protein sequence ID" value="KAF5331989.1"/>
    <property type="molecule type" value="Genomic_DNA"/>
</dbReference>
<keyword evidence="3" id="KW-1185">Reference proteome</keyword>
<organism evidence="2 3">
    <name type="scientific">Ephemerocybe angulata</name>
    <dbReference type="NCBI Taxonomy" id="980116"/>
    <lineage>
        <taxon>Eukaryota</taxon>
        <taxon>Fungi</taxon>
        <taxon>Dikarya</taxon>
        <taxon>Basidiomycota</taxon>
        <taxon>Agaricomycotina</taxon>
        <taxon>Agaricomycetes</taxon>
        <taxon>Agaricomycetidae</taxon>
        <taxon>Agaricales</taxon>
        <taxon>Agaricineae</taxon>
        <taxon>Psathyrellaceae</taxon>
        <taxon>Ephemerocybe</taxon>
    </lineage>
</organism>
<feature type="compositionally biased region" description="Basic and acidic residues" evidence="1">
    <location>
        <begin position="172"/>
        <end position="187"/>
    </location>
</feature>
<feature type="region of interest" description="Disordered" evidence="1">
    <location>
        <begin position="167"/>
        <end position="187"/>
    </location>
</feature>
<reference evidence="2 3" key="1">
    <citation type="journal article" date="2020" name="ISME J.">
        <title>Uncovering the hidden diversity of litter-decomposition mechanisms in mushroom-forming fungi.</title>
        <authorList>
            <person name="Floudas D."/>
            <person name="Bentzer J."/>
            <person name="Ahren D."/>
            <person name="Johansson T."/>
            <person name="Persson P."/>
            <person name="Tunlid A."/>
        </authorList>
    </citation>
    <scope>NUCLEOTIDE SEQUENCE [LARGE SCALE GENOMIC DNA]</scope>
    <source>
        <strain evidence="2 3">CBS 175.51</strain>
    </source>
</reference>
<gene>
    <name evidence="2" type="ORF">D9611_009007</name>
</gene>